<dbReference type="AlphaFoldDB" id="A0A3D9IWD0"/>
<accession>A0A3D9IWD0</accession>
<dbReference type="PROSITE" id="PS51084">
    <property type="entry name" value="HIT_2"/>
    <property type="match status" value="1"/>
</dbReference>
<evidence type="ECO:0000313" key="6">
    <source>
        <dbReference type="Proteomes" id="UP000256869"/>
    </source>
</evidence>
<dbReference type="Gene3D" id="3.30.428.10">
    <property type="entry name" value="HIT-like"/>
    <property type="match status" value="1"/>
</dbReference>
<comment type="caution">
    <text evidence="5">The sequence shown here is derived from an EMBL/GenBank/DDBJ whole genome shotgun (WGS) entry which is preliminary data.</text>
</comment>
<dbReference type="InterPro" id="IPR001310">
    <property type="entry name" value="Histidine_triad_HIT"/>
</dbReference>
<evidence type="ECO:0000313" key="5">
    <source>
        <dbReference type="EMBL" id="RED66128.1"/>
    </source>
</evidence>
<sequence length="112" mass="12996">MSCIFFRIIAREEPAEIIYEDDDVISFYGLHDMAPVHALVIPKKHIENIMDIEDHDESIIFKCHIGIKNVARKLGVDQAGFRIITNTGKHGQQEIYHLHYHLIGGRELTWQM</sequence>
<dbReference type="InterPro" id="IPR011146">
    <property type="entry name" value="HIT-like"/>
</dbReference>
<dbReference type="InterPro" id="IPR036265">
    <property type="entry name" value="HIT-like_sf"/>
</dbReference>
<evidence type="ECO:0000259" key="4">
    <source>
        <dbReference type="PROSITE" id="PS51084"/>
    </source>
</evidence>
<feature type="short sequence motif" description="Histidine triad motif" evidence="2 3">
    <location>
        <begin position="97"/>
        <end position="101"/>
    </location>
</feature>
<evidence type="ECO:0000256" key="1">
    <source>
        <dbReference type="PIRSR" id="PIRSR601310-1"/>
    </source>
</evidence>
<keyword evidence="6" id="KW-1185">Reference proteome</keyword>
<proteinExistence type="predicted"/>
<dbReference type="Pfam" id="PF01230">
    <property type="entry name" value="HIT"/>
    <property type="match status" value="1"/>
</dbReference>
<evidence type="ECO:0000256" key="3">
    <source>
        <dbReference type="PROSITE-ProRule" id="PRU00464"/>
    </source>
</evidence>
<protein>
    <submittedName>
        <fullName evidence="5">Histidine triad (HIT) family protein</fullName>
    </submittedName>
</protein>
<feature type="active site" description="Tele-AMP-histidine intermediate" evidence="1">
    <location>
        <position position="99"/>
    </location>
</feature>
<dbReference type="GO" id="GO:0003824">
    <property type="term" value="F:catalytic activity"/>
    <property type="evidence" value="ECO:0007669"/>
    <property type="project" value="InterPro"/>
</dbReference>
<dbReference type="PRINTS" id="PR00332">
    <property type="entry name" value="HISTRIAD"/>
</dbReference>
<feature type="domain" description="HIT" evidence="4">
    <location>
        <begin position="4"/>
        <end position="112"/>
    </location>
</feature>
<dbReference type="PANTHER" id="PTHR23089">
    <property type="entry name" value="HISTIDINE TRIAD HIT PROTEIN"/>
    <property type="match status" value="1"/>
</dbReference>
<organism evidence="5 6">
    <name type="scientific">Cohnella lupini</name>
    <dbReference type="NCBI Taxonomy" id="1294267"/>
    <lineage>
        <taxon>Bacteria</taxon>
        <taxon>Bacillati</taxon>
        <taxon>Bacillota</taxon>
        <taxon>Bacilli</taxon>
        <taxon>Bacillales</taxon>
        <taxon>Paenibacillaceae</taxon>
        <taxon>Cohnella</taxon>
    </lineage>
</organism>
<reference evidence="5 6" key="1">
    <citation type="submission" date="2018-07" db="EMBL/GenBank/DDBJ databases">
        <title>Genomic Encyclopedia of Type Strains, Phase III (KMG-III): the genomes of soil and plant-associated and newly described type strains.</title>
        <authorList>
            <person name="Whitman W."/>
        </authorList>
    </citation>
    <scope>NUCLEOTIDE SEQUENCE [LARGE SCALE GENOMIC DNA]</scope>
    <source>
        <strain evidence="5 6">CECT 8236</strain>
    </source>
</reference>
<name>A0A3D9IWD0_9BACL</name>
<gene>
    <name evidence="5" type="ORF">DFP95_101626</name>
</gene>
<dbReference type="Proteomes" id="UP000256869">
    <property type="component" value="Unassembled WGS sequence"/>
</dbReference>
<dbReference type="EMBL" id="QRDY01000001">
    <property type="protein sequence ID" value="RED66128.1"/>
    <property type="molecule type" value="Genomic_DNA"/>
</dbReference>
<dbReference type="RefSeq" id="WP_115991073.1">
    <property type="nucleotide sequence ID" value="NZ_QRDY01000001.1"/>
</dbReference>
<evidence type="ECO:0000256" key="2">
    <source>
        <dbReference type="PIRSR" id="PIRSR601310-3"/>
    </source>
</evidence>
<dbReference type="SUPFAM" id="SSF54197">
    <property type="entry name" value="HIT-like"/>
    <property type="match status" value="1"/>
</dbReference>
<dbReference type="OrthoDB" id="9784774at2"/>